<sequence length="336" mass="38396">MEISAQRESNGILYEGYTDEFKLCIFEDGVIQGRNERYEFRCDANLECCGRSCCIPADATIPLWLLLLFIILGLLLLCLLLSALAYWLSKRPRKPKIKKDYQANLNNSGGYRTIRHVDDDVNKEYSALDESAANANGYGNRGYDISAAEQGRRLRRRGSDSDEDGGYFKSNINTSNLTRYPNGPPPPPRRNSWHEHETYEEEFKEEIEYERSAASSPSSSQKFVPSPLEETLIAKPQPVQIIQHNEDEISRASVPETVEMAPLQTQKAQHAFYRPFVPDVVEEQVINPADRGQIIYHDVAQFSTPKYPSYTTLERPKERKAEHMYTRPGMDNVPSY</sequence>
<organism evidence="1 2">
    <name type="scientific">Panagrolaimus sp. PS1159</name>
    <dbReference type="NCBI Taxonomy" id="55785"/>
    <lineage>
        <taxon>Eukaryota</taxon>
        <taxon>Metazoa</taxon>
        <taxon>Ecdysozoa</taxon>
        <taxon>Nematoda</taxon>
        <taxon>Chromadorea</taxon>
        <taxon>Rhabditida</taxon>
        <taxon>Tylenchina</taxon>
        <taxon>Panagrolaimomorpha</taxon>
        <taxon>Panagrolaimoidea</taxon>
        <taxon>Panagrolaimidae</taxon>
        <taxon>Panagrolaimus</taxon>
    </lineage>
</organism>
<proteinExistence type="predicted"/>
<name>A0AC35F2N1_9BILA</name>
<accession>A0AC35F2N1</accession>
<dbReference type="Proteomes" id="UP000887580">
    <property type="component" value="Unplaced"/>
</dbReference>
<dbReference type="WBParaSite" id="PS1159_v2.g13224.t1">
    <property type="protein sequence ID" value="PS1159_v2.g13224.t1"/>
    <property type="gene ID" value="PS1159_v2.g13224"/>
</dbReference>
<evidence type="ECO:0000313" key="2">
    <source>
        <dbReference type="WBParaSite" id="PS1159_v2.g13224.t1"/>
    </source>
</evidence>
<reference evidence="2" key="1">
    <citation type="submission" date="2022-11" db="UniProtKB">
        <authorList>
            <consortium name="WormBaseParasite"/>
        </authorList>
    </citation>
    <scope>IDENTIFICATION</scope>
</reference>
<evidence type="ECO:0000313" key="1">
    <source>
        <dbReference type="Proteomes" id="UP000887580"/>
    </source>
</evidence>
<protein>
    <submittedName>
        <fullName evidence="2">CX domain-containing protein</fullName>
    </submittedName>
</protein>